<dbReference type="PANTHER" id="PTHR40660">
    <property type="entry name" value="5'-PHOSPHATE OXIDASE PUTATIVE DOMAIN-CONTAINING PROTEIN-RELATED"/>
    <property type="match status" value="1"/>
</dbReference>
<reference evidence="3" key="1">
    <citation type="journal article" date="2019" name="Int. J. Syst. Evol. Microbiol.">
        <title>The Global Catalogue of Microorganisms (GCM) 10K type strain sequencing project: providing services to taxonomists for standard genome sequencing and annotation.</title>
        <authorList>
            <consortium name="The Broad Institute Genomics Platform"/>
            <consortium name="The Broad Institute Genome Sequencing Center for Infectious Disease"/>
            <person name="Wu L."/>
            <person name="Ma J."/>
        </authorList>
    </citation>
    <scope>NUCLEOTIDE SEQUENCE [LARGE SCALE GENOMIC DNA]</scope>
    <source>
        <strain evidence="3">CGMCC 4.7277</strain>
    </source>
</reference>
<dbReference type="InterPro" id="IPR003018">
    <property type="entry name" value="GAF"/>
</dbReference>
<dbReference type="PANTHER" id="PTHR40660:SF1">
    <property type="entry name" value="5'-PHOSPHATE OXIDASE PUTATIVE DOMAIN-CONTAINING PROTEIN-RELATED"/>
    <property type="match status" value="1"/>
</dbReference>
<dbReference type="SUPFAM" id="SSF55781">
    <property type="entry name" value="GAF domain-like"/>
    <property type="match status" value="1"/>
</dbReference>
<dbReference type="Gene3D" id="3.30.450.40">
    <property type="match status" value="1"/>
</dbReference>
<gene>
    <name evidence="2" type="ORF">ACFPP7_07190</name>
</gene>
<dbReference type="Gene3D" id="2.30.110.10">
    <property type="entry name" value="Electron Transport, Fmn-binding Protein, Chain A"/>
    <property type="match status" value="1"/>
</dbReference>
<keyword evidence="3" id="KW-1185">Reference proteome</keyword>
<dbReference type="Proteomes" id="UP001596084">
    <property type="component" value="Unassembled WGS sequence"/>
</dbReference>
<organism evidence="2 3">
    <name type="scientific">Polaromonas jejuensis</name>
    <dbReference type="NCBI Taxonomy" id="457502"/>
    <lineage>
        <taxon>Bacteria</taxon>
        <taxon>Pseudomonadati</taxon>
        <taxon>Pseudomonadota</taxon>
        <taxon>Betaproteobacteria</taxon>
        <taxon>Burkholderiales</taxon>
        <taxon>Comamonadaceae</taxon>
        <taxon>Polaromonas</taxon>
    </lineage>
</organism>
<dbReference type="SMART" id="SM00065">
    <property type="entry name" value="GAF"/>
    <property type="match status" value="1"/>
</dbReference>
<dbReference type="RefSeq" id="WP_068831196.1">
    <property type="nucleotide sequence ID" value="NZ_JBHSMX010000011.1"/>
</dbReference>
<evidence type="ECO:0000313" key="2">
    <source>
        <dbReference type="EMBL" id="MFC5520701.1"/>
    </source>
</evidence>
<sequence length="459" mass="49572">MNAAPLAPEPTLAEIRPCLEGAIPAVMATCALDGTPNVAYISQVFYVDERHVALSFQFFNKTRKNILANPHATVLVLHPVTAAFFRMHIRYLRTETQGPVFEGMKAQLAGIASHSGMAGVFRLLGSDIYEVQAIECVAGEPLPAPSPRTSMLTVLRRGSERLSHCTGLGELLNATLATLTDFLDIRHAMVLMLDAATQRLYTVASCGYATSGVGSEIEMGEGVIGVAAREHTPVRIVHMSSAYAYSRAIKSGLRADMPELMLDTDIPYPGLAEPHSQLAVPIVSAGRLLGVLFAESPHDLQFGFEEEDVLVTLAGHLGAAIDLMQAGPEAAELPDAAPAKGVEGAARKAGGSALQLRRFNSNDSVFVNDSYLIKGVAGAIFWKLVTDYVRQGRTEFSNRELRLDPAIRLPDVTDNLEARLLLLQRRLAEHGPHIRIEKTGRGRFRLAVQRPLALADVAA</sequence>
<evidence type="ECO:0000313" key="3">
    <source>
        <dbReference type="Proteomes" id="UP001596084"/>
    </source>
</evidence>
<name>A0ABW0Q769_9BURK</name>
<dbReference type="InterPro" id="IPR012349">
    <property type="entry name" value="Split_barrel_FMN-bd"/>
</dbReference>
<dbReference type="Pfam" id="PF01243">
    <property type="entry name" value="PNPOx_N"/>
    <property type="match status" value="1"/>
</dbReference>
<dbReference type="Pfam" id="PF01590">
    <property type="entry name" value="GAF"/>
    <property type="match status" value="1"/>
</dbReference>
<accession>A0ABW0Q769</accession>
<dbReference type="InterPro" id="IPR029016">
    <property type="entry name" value="GAF-like_dom_sf"/>
</dbReference>
<feature type="domain" description="GAF" evidence="1">
    <location>
        <begin position="167"/>
        <end position="331"/>
    </location>
</feature>
<proteinExistence type="predicted"/>
<dbReference type="SUPFAM" id="SSF50475">
    <property type="entry name" value="FMN-binding split barrel"/>
    <property type="match status" value="1"/>
</dbReference>
<comment type="caution">
    <text evidence="2">The sequence shown here is derived from an EMBL/GenBank/DDBJ whole genome shotgun (WGS) entry which is preliminary data.</text>
</comment>
<evidence type="ECO:0000259" key="1">
    <source>
        <dbReference type="SMART" id="SM00065"/>
    </source>
</evidence>
<protein>
    <submittedName>
        <fullName evidence="2">GAF domain-containing protein</fullName>
    </submittedName>
</protein>
<dbReference type="EMBL" id="JBHSMX010000011">
    <property type="protein sequence ID" value="MFC5520701.1"/>
    <property type="molecule type" value="Genomic_DNA"/>
</dbReference>
<dbReference type="InterPro" id="IPR011576">
    <property type="entry name" value="Pyridox_Oxase_N"/>
</dbReference>